<sequence length="1221" mass="139693">VRPRFRCISDKMADDSSDKSGKTLEPKYLTKQTLFPVIGASKSKGSGSLLFPCSSFKVDERAAGIGKGDNQPSWLRNESYKNVSFNKSDQGDTNIKDQRQLPYEFSEDTDHQFLGPGEKRTYSEIPSSEDEEREHYRKEHDRKESSRRHHRDKRKHKHKKKHKQKHDKSEKKARISDDSDKPDTIWREEALLNPEKAYRLSKKPDLANRMYDSLYRLDVALYKMKSNLTCLGISKHQVIELSEKRGKKSKKARDIISRYWNIKDDKLDEVEEGIPTIMPCVLKSKELDVSFNDSSGYISLELPGASEKVRNDHSVDAVKESKYTDADCQDFELREKTAELNKILRENPHDIQAWLDLVNFQEEVVWKEDSVKSSFTATGREKRKAATRTIIEKKIAVFEKALQQNPSSVELIMGHLDLCSGIMEGEELVQKWKKVTFVHPNNITLWYHYLRFVQSRFSVFSFSNTSAVYGKCLSTLSAIKEGTFTSHEADEDIESGILDLFIQQCQFARQSGHTEKAIALLQALVELNCFCSADLEKNTPVGGQIAFLEAFWHSGQPRFGENGAVGWKTWMAKERESISCETLIDIRAIFKSFSSRKTGNSDSLDEAEEEMTITRDQPLWKNWLQVESSRDRRQLFPWQPDGETAQTEEDCDDPERLVLFDDISSSLFKMADPMSKLKLVLSFLQFFGVQVPCLSSSTSKDVQQFLNTSLEHELQLLGPSIPRGSQFLGLWQSYYWNDDVLCNEANQQWPTPEALTFIRNIFGQSLSVFDGRERSFLMVIWLWYEFQLTKNGQPAKESKRMYKDVRKLAKSLLKMPENRNDLKLWQTYAEIEWISGNRDEAVRVFDSTLMMGGEMFPDEQSRRAALAPIVRSYAELEVGITTDLRKSQPLAGAEGNKKALQILTTFAEGALFQTAFSNSSAFTSAVQLLKARRVYQKIHQSMVETGECQTKETLISDCGLASGSLAVHLEACCVLFEYLNTGINSVLCMCNDFLSNPSGLSELDIELILSSYIKLFKFHCNTGRTLTLKDTRHILHSALEKFPNNQEFISFYIQQESKSVLTGEIRRTLDKVTQKATTPIPWIFALHYEQCRSQSVASVMECTDPMATVLEENSTPVVTSLPITGVVNRQYSLFERAIASPSARHCVALWRMFMKFESQRGKEKVKSVFYQALQNCPWAKVLYLDAAQNLPEDVQDIVDLMTEKEIRLRAPLEEIELLLHD</sequence>
<evidence type="ECO:0000256" key="2">
    <source>
        <dbReference type="ARBA" id="ARBA00009265"/>
    </source>
</evidence>
<evidence type="ECO:0000256" key="4">
    <source>
        <dbReference type="SAM" id="MobiDB-lite"/>
    </source>
</evidence>
<dbReference type="InterPro" id="IPR013633">
    <property type="entry name" value="NRDE-2"/>
</dbReference>
<feature type="compositionally biased region" description="Basic residues" evidence="4">
    <location>
        <begin position="145"/>
        <end position="166"/>
    </location>
</feature>
<feature type="compositionally biased region" description="Basic and acidic residues" evidence="4">
    <location>
        <begin position="133"/>
        <end position="144"/>
    </location>
</feature>
<feature type="compositionally biased region" description="Basic and acidic residues" evidence="4">
    <location>
        <begin position="167"/>
        <end position="180"/>
    </location>
</feature>
<proteinExistence type="inferred from homology"/>
<name>A0ABN8N3A1_9CNID</name>
<comment type="caution">
    <text evidence="5">The sequence shown here is derived from an EMBL/GenBank/DDBJ whole genome shotgun (WGS) entry which is preliminary data.</text>
</comment>
<dbReference type="Pfam" id="PF08424">
    <property type="entry name" value="NRDE-2"/>
    <property type="match status" value="1"/>
</dbReference>
<dbReference type="SMART" id="SM00386">
    <property type="entry name" value="HAT"/>
    <property type="match status" value="4"/>
</dbReference>
<comment type="subcellular location">
    <subcellularLocation>
        <location evidence="1">Nucleus</location>
    </subcellularLocation>
</comment>
<feature type="compositionally biased region" description="Polar residues" evidence="4">
    <location>
        <begin position="70"/>
        <end position="93"/>
    </location>
</feature>
<dbReference type="SUPFAM" id="SSF48452">
    <property type="entry name" value="TPR-like"/>
    <property type="match status" value="1"/>
</dbReference>
<dbReference type="EMBL" id="CALNXK010000008">
    <property type="protein sequence ID" value="CAH3040684.1"/>
    <property type="molecule type" value="Genomic_DNA"/>
</dbReference>
<evidence type="ECO:0000256" key="1">
    <source>
        <dbReference type="ARBA" id="ARBA00004123"/>
    </source>
</evidence>
<dbReference type="Gene3D" id="1.25.40.10">
    <property type="entry name" value="Tetratricopeptide repeat domain"/>
    <property type="match status" value="2"/>
</dbReference>
<gene>
    <name evidence="5" type="ORF">PLOB_00045870</name>
</gene>
<reference evidence="5 6" key="1">
    <citation type="submission" date="2022-05" db="EMBL/GenBank/DDBJ databases">
        <authorList>
            <consortium name="Genoscope - CEA"/>
            <person name="William W."/>
        </authorList>
    </citation>
    <scope>NUCLEOTIDE SEQUENCE [LARGE SCALE GENOMIC DNA]</scope>
</reference>
<organism evidence="5 6">
    <name type="scientific">Porites lobata</name>
    <dbReference type="NCBI Taxonomy" id="104759"/>
    <lineage>
        <taxon>Eukaryota</taxon>
        <taxon>Metazoa</taxon>
        <taxon>Cnidaria</taxon>
        <taxon>Anthozoa</taxon>
        <taxon>Hexacorallia</taxon>
        <taxon>Scleractinia</taxon>
        <taxon>Fungiina</taxon>
        <taxon>Poritidae</taxon>
        <taxon>Porites</taxon>
    </lineage>
</organism>
<evidence type="ECO:0000313" key="5">
    <source>
        <dbReference type="EMBL" id="CAH3040684.1"/>
    </source>
</evidence>
<feature type="region of interest" description="Disordered" evidence="4">
    <location>
        <begin position="63"/>
        <end position="180"/>
    </location>
</feature>
<evidence type="ECO:0000256" key="3">
    <source>
        <dbReference type="ARBA" id="ARBA00023242"/>
    </source>
</evidence>
<comment type="similarity">
    <text evidence="2">Belongs to the NRDE2 family.</text>
</comment>
<dbReference type="PANTHER" id="PTHR13471:SF0">
    <property type="entry name" value="NUCLEAR EXOSOME REGULATOR NRDE2"/>
    <property type="match status" value="1"/>
</dbReference>
<feature type="compositionally biased region" description="Basic and acidic residues" evidence="4">
    <location>
        <begin position="7"/>
        <end position="24"/>
    </location>
</feature>
<accession>A0ABN8N3A1</accession>
<dbReference type="InterPro" id="IPR003107">
    <property type="entry name" value="HAT"/>
</dbReference>
<feature type="non-terminal residue" evidence="5">
    <location>
        <position position="1"/>
    </location>
</feature>
<keyword evidence="3" id="KW-0539">Nucleus</keyword>
<dbReference type="PANTHER" id="PTHR13471">
    <property type="entry name" value="TETRATRICOPEPTIDE-LIKE HELICAL"/>
    <property type="match status" value="1"/>
</dbReference>
<evidence type="ECO:0000313" key="6">
    <source>
        <dbReference type="Proteomes" id="UP001159405"/>
    </source>
</evidence>
<feature type="region of interest" description="Disordered" evidence="4">
    <location>
        <begin position="1"/>
        <end position="24"/>
    </location>
</feature>
<dbReference type="Proteomes" id="UP001159405">
    <property type="component" value="Unassembled WGS sequence"/>
</dbReference>
<dbReference type="InterPro" id="IPR011990">
    <property type="entry name" value="TPR-like_helical_dom_sf"/>
</dbReference>
<keyword evidence="6" id="KW-1185">Reference proteome</keyword>
<protein>
    <submittedName>
        <fullName evidence="5">Uncharacterized protein</fullName>
    </submittedName>
</protein>